<evidence type="ECO:0000313" key="7">
    <source>
        <dbReference type="Proteomes" id="UP000613740"/>
    </source>
</evidence>
<feature type="region of interest" description="Disordered" evidence="4">
    <location>
        <begin position="1"/>
        <end position="20"/>
    </location>
</feature>
<dbReference type="SUPFAM" id="SSF53335">
    <property type="entry name" value="S-adenosyl-L-methionine-dependent methyltransferases"/>
    <property type="match status" value="1"/>
</dbReference>
<dbReference type="PANTHER" id="PTHR22809">
    <property type="entry name" value="METHYLTRANSFERASE-RELATED"/>
    <property type="match status" value="1"/>
</dbReference>
<sequence>MTSSGYDASSSSGGAPERSSVACRGYVGQGARPAAEYHEHDFDWEEHAAEARHLVEAQEAAGRALRAAEQQAGDGVELGIAAGERTAAGPSAVAASAAASADGQPPSQPQHPATATVALSERPREQQGPGLPSATASSSPPSQGAASRRSKGRHAGAGNGAPVVADTAAAAANGASTSYEGDRWEQFYRAHPSARFFKERRYLLLEFPFLTQPDCRHVVEIGAGCGSSILPVLKANPGSRTTCTDISTTCLDQLLGAAHAEGIDRSRVAVFPADSTDPAAAPLFAGLDADALLIMFTLSAVPPEQQLVMLQHAWRSLRPGGRLMIRDHGLYDMVQLRIPPEQWVGPNLYKRGDGTMAYFFSREDIAARATQAGFEVTELKYVTVVNRNRKSGLELRRVFIHCVFTKPEAA</sequence>
<organism evidence="6 7">
    <name type="scientific">Chlamydomonas schloesseri</name>
    <dbReference type="NCBI Taxonomy" id="2026947"/>
    <lineage>
        <taxon>Eukaryota</taxon>
        <taxon>Viridiplantae</taxon>
        <taxon>Chlorophyta</taxon>
        <taxon>core chlorophytes</taxon>
        <taxon>Chlorophyceae</taxon>
        <taxon>CS clade</taxon>
        <taxon>Chlamydomonadales</taxon>
        <taxon>Chlamydomonadaceae</taxon>
        <taxon>Chlamydomonas</taxon>
    </lineage>
</organism>
<feature type="compositionally biased region" description="Low complexity" evidence="4">
    <location>
        <begin position="1"/>
        <end position="15"/>
    </location>
</feature>
<feature type="compositionally biased region" description="Low complexity" evidence="4">
    <location>
        <begin position="92"/>
        <end position="105"/>
    </location>
</feature>
<protein>
    <recommendedName>
        <fullName evidence="5">Methyltransferase type 12 domain-containing protein</fullName>
    </recommendedName>
</protein>
<accession>A0A835WNQ1</accession>
<keyword evidence="2" id="KW-0489">Methyltransferase</keyword>
<comment type="caution">
    <text evidence="6">The sequence shown here is derived from an EMBL/GenBank/DDBJ whole genome shotgun (WGS) entry which is preliminary data.</text>
</comment>
<name>A0A835WNQ1_9CHLO</name>
<evidence type="ECO:0000256" key="4">
    <source>
        <dbReference type="SAM" id="MobiDB-lite"/>
    </source>
</evidence>
<dbReference type="Pfam" id="PF08242">
    <property type="entry name" value="Methyltransf_12"/>
    <property type="match status" value="1"/>
</dbReference>
<dbReference type="Gene3D" id="3.40.50.150">
    <property type="entry name" value="Vaccinia Virus protein VP39"/>
    <property type="match status" value="1"/>
</dbReference>
<dbReference type="InterPro" id="IPR029063">
    <property type="entry name" value="SAM-dependent_MTases_sf"/>
</dbReference>
<dbReference type="GO" id="GO:0032259">
    <property type="term" value="P:methylation"/>
    <property type="evidence" value="ECO:0007669"/>
    <property type="project" value="UniProtKB-KW"/>
</dbReference>
<feature type="compositionally biased region" description="Low complexity" evidence="4">
    <location>
        <begin position="128"/>
        <end position="147"/>
    </location>
</feature>
<keyword evidence="3" id="KW-0808">Transferase</keyword>
<dbReference type="CDD" id="cd02440">
    <property type="entry name" value="AdoMet_MTases"/>
    <property type="match status" value="1"/>
</dbReference>
<evidence type="ECO:0000259" key="5">
    <source>
        <dbReference type="Pfam" id="PF08242"/>
    </source>
</evidence>
<dbReference type="EMBL" id="JAEHOD010000008">
    <property type="protein sequence ID" value="KAG2451183.1"/>
    <property type="molecule type" value="Genomic_DNA"/>
</dbReference>
<evidence type="ECO:0000313" key="6">
    <source>
        <dbReference type="EMBL" id="KAG2451183.1"/>
    </source>
</evidence>
<dbReference type="AlphaFoldDB" id="A0A835WNQ1"/>
<evidence type="ECO:0000256" key="1">
    <source>
        <dbReference type="ARBA" id="ARBA00009725"/>
    </source>
</evidence>
<evidence type="ECO:0000256" key="3">
    <source>
        <dbReference type="ARBA" id="ARBA00022679"/>
    </source>
</evidence>
<proteinExistence type="inferred from homology"/>
<dbReference type="GO" id="GO:0008173">
    <property type="term" value="F:RNA methyltransferase activity"/>
    <property type="evidence" value="ECO:0007669"/>
    <property type="project" value="UniProtKB-ARBA"/>
</dbReference>
<comment type="similarity">
    <text evidence="1">Belongs to the methyltransferase superfamily. METL family.</text>
</comment>
<dbReference type="OrthoDB" id="417697at2759"/>
<dbReference type="GO" id="GO:0008757">
    <property type="term" value="F:S-adenosylmethionine-dependent methyltransferase activity"/>
    <property type="evidence" value="ECO:0007669"/>
    <property type="project" value="UniProtKB-ARBA"/>
</dbReference>
<dbReference type="PANTHER" id="PTHR22809:SF14">
    <property type="entry name" value="TRNA N(3)-METHYLCYTIDINE METHYLTRANSFERASE"/>
    <property type="match status" value="1"/>
</dbReference>
<dbReference type="InterPro" id="IPR013217">
    <property type="entry name" value="Methyltransf_12"/>
</dbReference>
<reference evidence="6" key="1">
    <citation type="journal article" date="2020" name="bioRxiv">
        <title>Comparative genomics of Chlamydomonas.</title>
        <authorList>
            <person name="Craig R.J."/>
            <person name="Hasan A.R."/>
            <person name="Ness R.W."/>
            <person name="Keightley P.D."/>
        </authorList>
    </citation>
    <scope>NUCLEOTIDE SEQUENCE</scope>
    <source>
        <strain evidence="6">CCAP 11/173</strain>
    </source>
</reference>
<feature type="region of interest" description="Disordered" evidence="4">
    <location>
        <begin position="92"/>
        <end position="161"/>
    </location>
</feature>
<gene>
    <name evidence="6" type="ORF">HYH02_003790</name>
</gene>
<dbReference type="InterPro" id="IPR026113">
    <property type="entry name" value="METTL2/6/8-like"/>
</dbReference>
<evidence type="ECO:0000256" key="2">
    <source>
        <dbReference type="ARBA" id="ARBA00022603"/>
    </source>
</evidence>
<keyword evidence="7" id="KW-1185">Reference proteome</keyword>
<dbReference type="Proteomes" id="UP000613740">
    <property type="component" value="Unassembled WGS sequence"/>
</dbReference>
<feature type="domain" description="Methyltransferase type 12" evidence="5">
    <location>
        <begin position="219"/>
        <end position="323"/>
    </location>
</feature>